<reference evidence="8 9" key="1">
    <citation type="journal article" date="2017" name="Int. J. Syst. Evol. Microbiol.">
        <title>Ramlibacter alkalitolerans sp. nov., alkali-tolerant bacterium isolated from soil of ginseng.</title>
        <authorList>
            <person name="Lee D.H."/>
            <person name="Cha C.J."/>
        </authorList>
    </citation>
    <scope>NUCLEOTIDE SEQUENCE [LARGE SCALE GENOMIC DNA]</scope>
    <source>
        <strain evidence="8 9">KACC 19305</strain>
    </source>
</reference>
<feature type="signal peptide" evidence="4">
    <location>
        <begin position="1"/>
        <end position="28"/>
    </location>
</feature>
<accession>A0ABS1JMV8</accession>
<evidence type="ECO:0000313" key="8">
    <source>
        <dbReference type="EMBL" id="MBL0425572.1"/>
    </source>
</evidence>
<dbReference type="EMBL" id="JAEQND010000005">
    <property type="protein sequence ID" value="MBL0425572.1"/>
    <property type="molecule type" value="Genomic_DNA"/>
</dbReference>
<feature type="domain" description="Plastocyanin-like" evidence="7">
    <location>
        <begin position="45"/>
        <end position="152"/>
    </location>
</feature>
<dbReference type="InterPro" id="IPR002355">
    <property type="entry name" value="Cu_oxidase_Cu_BS"/>
</dbReference>
<evidence type="ECO:0000256" key="4">
    <source>
        <dbReference type="SAM" id="SignalP"/>
    </source>
</evidence>
<dbReference type="InterPro" id="IPR006311">
    <property type="entry name" value="TAT_signal"/>
</dbReference>
<evidence type="ECO:0000256" key="1">
    <source>
        <dbReference type="ARBA" id="ARBA00004418"/>
    </source>
</evidence>
<keyword evidence="9" id="KW-1185">Reference proteome</keyword>
<protein>
    <submittedName>
        <fullName evidence="8">Multicopper oxidase family protein</fullName>
    </submittedName>
</protein>
<dbReference type="SUPFAM" id="SSF49503">
    <property type="entry name" value="Cupredoxins"/>
    <property type="match status" value="3"/>
</dbReference>
<dbReference type="Proteomes" id="UP000622707">
    <property type="component" value="Unassembled WGS sequence"/>
</dbReference>
<dbReference type="Pfam" id="PF07732">
    <property type="entry name" value="Cu-oxidase_3"/>
    <property type="match status" value="1"/>
</dbReference>
<feature type="domain" description="Plastocyanin-like" evidence="6">
    <location>
        <begin position="371"/>
        <end position="470"/>
    </location>
</feature>
<gene>
    <name evidence="8" type="ORF">JI746_10675</name>
</gene>
<organism evidence="8 9">
    <name type="scientific">Ramlibacter alkalitolerans</name>
    <dbReference type="NCBI Taxonomy" id="2039631"/>
    <lineage>
        <taxon>Bacteria</taxon>
        <taxon>Pseudomonadati</taxon>
        <taxon>Pseudomonadota</taxon>
        <taxon>Betaproteobacteria</taxon>
        <taxon>Burkholderiales</taxon>
        <taxon>Comamonadaceae</taxon>
        <taxon>Ramlibacter</taxon>
    </lineage>
</organism>
<dbReference type="Pfam" id="PF07731">
    <property type="entry name" value="Cu-oxidase_2"/>
    <property type="match status" value="1"/>
</dbReference>
<sequence>MSLNRRLFLHSAAAAAALPGLRPLEALAANAPYELVAGVFKQRVRESGPETGVWGFNLQSPGPLLRFQQGEEATLQVRNRLPQATTVHWHGIRVPNEMDGVPNVTQVAIAPDTDFTYKFRLPDTGTYWYHPHQSSFEQVPRGLYGALIVEEARPVPVDREVIWVLSDFKLGPDNQPVEDFGKITDFGSGGRIGNVIAINGKAAGAQQKLELRPNERVRLRLINASSARLLLLDFAGHQPWVISYDGQGVPPRPLKAPLLLGGGQRTDLILDGSAGRGEFAVTDLRDKGTRLATIAYGGSPVRARVLGAPRAIAANRHPTLNLGKATRHYLAFEGGVLGMPAIGKVDGRTQDVKSIMEHHGLSWTMNYTAQHEHALMHEPLFQFRKGEHVIIKMVNRTEFEHPMHLHGHFFQVVAINNRPVKERFWRDTVVMAPRQDIDIALVADNVGEWMFHCHILDHAAGGMMGTVLVE</sequence>
<proteinExistence type="predicted"/>
<dbReference type="Gene3D" id="2.60.40.420">
    <property type="entry name" value="Cupredoxins - blue copper proteins"/>
    <property type="match status" value="3"/>
</dbReference>
<dbReference type="Pfam" id="PF00394">
    <property type="entry name" value="Cu-oxidase"/>
    <property type="match status" value="1"/>
</dbReference>
<dbReference type="InterPro" id="IPR011707">
    <property type="entry name" value="Cu-oxidase-like_N"/>
</dbReference>
<evidence type="ECO:0000259" key="6">
    <source>
        <dbReference type="Pfam" id="PF07731"/>
    </source>
</evidence>
<keyword evidence="2" id="KW-0479">Metal-binding</keyword>
<dbReference type="PANTHER" id="PTHR11709">
    <property type="entry name" value="MULTI-COPPER OXIDASE"/>
    <property type="match status" value="1"/>
</dbReference>
<dbReference type="PANTHER" id="PTHR11709:SF2">
    <property type="entry name" value="MULTICOPPER OXIDASE LPR1"/>
    <property type="match status" value="1"/>
</dbReference>
<feature type="domain" description="Plastocyanin-like" evidence="5">
    <location>
        <begin position="191"/>
        <end position="298"/>
    </location>
</feature>
<dbReference type="PROSITE" id="PS00080">
    <property type="entry name" value="MULTICOPPER_OXIDASE2"/>
    <property type="match status" value="1"/>
</dbReference>
<comment type="subcellular location">
    <subcellularLocation>
        <location evidence="1">Periplasm</location>
    </subcellularLocation>
</comment>
<evidence type="ECO:0000256" key="2">
    <source>
        <dbReference type="ARBA" id="ARBA00022723"/>
    </source>
</evidence>
<evidence type="ECO:0000313" key="9">
    <source>
        <dbReference type="Proteomes" id="UP000622707"/>
    </source>
</evidence>
<keyword evidence="3" id="KW-0560">Oxidoreductase</keyword>
<evidence type="ECO:0000256" key="3">
    <source>
        <dbReference type="ARBA" id="ARBA00023002"/>
    </source>
</evidence>
<evidence type="ECO:0000259" key="7">
    <source>
        <dbReference type="Pfam" id="PF07732"/>
    </source>
</evidence>
<feature type="chain" id="PRO_5045716336" evidence="4">
    <location>
        <begin position="29"/>
        <end position="470"/>
    </location>
</feature>
<dbReference type="InterPro" id="IPR001117">
    <property type="entry name" value="Cu-oxidase_2nd"/>
</dbReference>
<keyword evidence="4" id="KW-0732">Signal</keyword>
<dbReference type="CDD" id="cd13861">
    <property type="entry name" value="CuRO_1_CumA_like"/>
    <property type="match status" value="1"/>
</dbReference>
<dbReference type="InterPro" id="IPR011706">
    <property type="entry name" value="Cu-oxidase_C"/>
</dbReference>
<comment type="caution">
    <text evidence="8">The sequence shown here is derived from an EMBL/GenBank/DDBJ whole genome shotgun (WGS) entry which is preliminary data.</text>
</comment>
<dbReference type="InterPro" id="IPR045087">
    <property type="entry name" value="Cu-oxidase_fam"/>
</dbReference>
<dbReference type="PROSITE" id="PS51318">
    <property type="entry name" value="TAT"/>
    <property type="match status" value="1"/>
</dbReference>
<dbReference type="PROSITE" id="PS00079">
    <property type="entry name" value="MULTICOPPER_OXIDASE1"/>
    <property type="match status" value="1"/>
</dbReference>
<dbReference type="InterPro" id="IPR008972">
    <property type="entry name" value="Cupredoxin"/>
</dbReference>
<dbReference type="RefSeq" id="WP_201689306.1">
    <property type="nucleotide sequence ID" value="NZ_JAEQND010000005.1"/>
</dbReference>
<evidence type="ECO:0000259" key="5">
    <source>
        <dbReference type="Pfam" id="PF00394"/>
    </source>
</evidence>
<dbReference type="InterPro" id="IPR033138">
    <property type="entry name" value="Cu_oxidase_CS"/>
</dbReference>
<name>A0ABS1JMV8_9BURK</name>